<proteinExistence type="predicted"/>
<dbReference type="SUPFAM" id="SSF56672">
    <property type="entry name" value="DNA/RNA polymerases"/>
    <property type="match status" value="1"/>
</dbReference>
<dbReference type="AlphaFoldDB" id="A0A5E4NNB8"/>
<sequence length="258" mass="30930">MKDDQKKGYIFEVDLKYPEELHDLHSDYPLAPENVFDNKELPKLTTTLYEKKKNFLHYSNLRLYLSLGLKLEKIHKVIEFEHKDWLRPYIEFNTNLRAKTDNEFEKDYYKLMNNSVFGRTMMNTRNHKNIKLINDDKKLENQTDKPNFDRATIFIENLVATYGKTIRLSYTYTDSLIVEITTDDFYTDVKNNKRLLSEFDFSDYPENNKYGIPRINKKVPGKFKDEFNGQIMTEFVGLRSKLYTYKIFENKNEIKKAK</sequence>
<dbReference type="PANTHER" id="PTHR31511">
    <property type="entry name" value="PROTEIN CBG23764"/>
    <property type="match status" value="1"/>
</dbReference>
<organism evidence="1 2">
    <name type="scientific">Cinara cedri</name>
    <dbReference type="NCBI Taxonomy" id="506608"/>
    <lineage>
        <taxon>Eukaryota</taxon>
        <taxon>Metazoa</taxon>
        <taxon>Ecdysozoa</taxon>
        <taxon>Arthropoda</taxon>
        <taxon>Hexapoda</taxon>
        <taxon>Insecta</taxon>
        <taxon>Pterygota</taxon>
        <taxon>Neoptera</taxon>
        <taxon>Paraneoptera</taxon>
        <taxon>Hemiptera</taxon>
        <taxon>Sternorrhyncha</taxon>
        <taxon>Aphidomorpha</taxon>
        <taxon>Aphidoidea</taxon>
        <taxon>Aphididae</taxon>
        <taxon>Lachninae</taxon>
        <taxon>Cinara</taxon>
    </lineage>
</organism>
<dbReference type="InterPro" id="IPR043502">
    <property type="entry name" value="DNA/RNA_pol_sf"/>
</dbReference>
<evidence type="ECO:0000313" key="2">
    <source>
        <dbReference type="Proteomes" id="UP000325440"/>
    </source>
</evidence>
<feature type="non-terminal residue" evidence="1">
    <location>
        <position position="258"/>
    </location>
</feature>
<gene>
    <name evidence="1" type="ORF">CINCED_3A014745</name>
</gene>
<dbReference type="PANTHER" id="PTHR31511:SF12">
    <property type="entry name" value="RHO TERMINATION FACTOR N-TERMINAL DOMAIN-CONTAINING PROTEIN"/>
    <property type="match status" value="1"/>
</dbReference>
<keyword evidence="2" id="KW-1185">Reference proteome</keyword>
<dbReference type="EMBL" id="CABPRJ010002536">
    <property type="protein sequence ID" value="VVC46468.1"/>
    <property type="molecule type" value="Genomic_DNA"/>
</dbReference>
<evidence type="ECO:0000313" key="1">
    <source>
        <dbReference type="EMBL" id="VVC46468.1"/>
    </source>
</evidence>
<dbReference type="OrthoDB" id="6610558at2759"/>
<protein>
    <submittedName>
        <fullName evidence="1">DNA polymerase, palm domain</fullName>
    </submittedName>
</protein>
<reference evidence="1 2" key="1">
    <citation type="submission" date="2019-08" db="EMBL/GenBank/DDBJ databases">
        <authorList>
            <person name="Alioto T."/>
            <person name="Alioto T."/>
            <person name="Gomez Garrido J."/>
        </authorList>
    </citation>
    <scope>NUCLEOTIDE SEQUENCE [LARGE SCALE GENOMIC DNA]</scope>
</reference>
<dbReference type="GO" id="GO:0071897">
    <property type="term" value="P:DNA biosynthetic process"/>
    <property type="evidence" value="ECO:0007669"/>
    <property type="project" value="UniProtKB-ARBA"/>
</dbReference>
<dbReference type="Proteomes" id="UP000325440">
    <property type="component" value="Unassembled WGS sequence"/>
</dbReference>
<name>A0A5E4NNB8_9HEMI</name>
<accession>A0A5E4NNB8</accession>